<dbReference type="Proteomes" id="UP001314681">
    <property type="component" value="Unassembled WGS sequence"/>
</dbReference>
<reference evidence="1 2" key="1">
    <citation type="submission" date="2021-06" db="EMBL/GenBank/DDBJ databases">
        <title>Description of novel taxa of the family Lachnospiraceae.</title>
        <authorList>
            <person name="Chaplin A.V."/>
            <person name="Sokolova S.R."/>
            <person name="Pikina A.P."/>
            <person name="Korzhanova M."/>
            <person name="Belova V."/>
            <person name="Korostin D."/>
            <person name="Efimov B.A."/>
        </authorList>
    </citation>
    <scope>NUCLEOTIDE SEQUENCE [LARGE SCALE GENOMIC DNA]</scope>
    <source>
        <strain evidence="1 2">ASD4241</strain>
    </source>
</reference>
<keyword evidence="1" id="KW-0547">Nucleotide-binding</keyword>
<comment type="caution">
    <text evidence="1">The sequence shown here is derived from an EMBL/GenBank/DDBJ whole genome shotgun (WGS) entry which is preliminary data.</text>
</comment>
<organism evidence="1 2">
    <name type="scientific">Diplocloster modestus</name>
    <dbReference type="NCBI Taxonomy" id="2850322"/>
    <lineage>
        <taxon>Bacteria</taxon>
        <taxon>Bacillati</taxon>
        <taxon>Bacillota</taxon>
        <taxon>Clostridia</taxon>
        <taxon>Lachnospirales</taxon>
        <taxon>Lachnospiraceae</taxon>
        <taxon>Diplocloster</taxon>
    </lineage>
</organism>
<evidence type="ECO:0000313" key="2">
    <source>
        <dbReference type="Proteomes" id="UP001314681"/>
    </source>
</evidence>
<protein>
    <submittedName>
        <fullName evidence="1">ATP-binding protein</fullName>
    </submittedName>
</protein>
<accession>A0ABS6KDY6</accession>
<keyword evidence="1" id="KW-0067">ATP-binding</keyword>
<sequence length="48" mass="5741">MKPEFMERLFDSFTREQDSRVSQIEGTGLGMAITKMIVDSCWKRWEIR</sequence>
<name>A0ABS6KDY6_9FIRM</name>
<dbReference type="SUPFAM" id="SSF55874">
    <property type="entry name" value="ATPase domain of HSP90 chaperone/DNA topoisomerase II/histidine kinase"/>
    <property type="match status" value="1"/>
</dbReference>
<dbReference type="InterPro" id="IPR036890">
    <property type="entry name" value="HATPase_C_sf"/>
</dbReference>
<proteinExistence type="predicted"/>
<dbReference type="Gene3D" id="3.30.565.10">
    <property type="entry name" value="Histidine kinase-like ATPase, C-terminal domain"/>
    <property type="match status" value="1"/>
</dbReference>
<gene>
    <name evidence="1" type="ORF">KTH90_22345</name>
</gene>
<keyword evidence="2" id="KW-1185">Reference proteome</keyword>
<dbReference type="GO" id="GO:0005524">
    <property type="term" value="F:ATP binding"/>
    <property type="evidence" value="ECO:0007669"/>
    <property type="project" value="UniProtKB-KW"/>
</dbReference>
<dbReference type="EMBL" id="JAHQCX010000023">
    <property type="protein sequence ID" value="MBU9728736.1"/>
    <property type="molecule type" value="Genomic_DNA"/>
</dbReference>
<evidence type="ECO:0000313" key="1">
    <source>
        <dbReference type="EMBL" id="MBU9728736.1"/>
    </source>
</evidence>